<dbReference type="Gene3D" id="1.10.3630.10">
    <property type="entry name" value="yeast vps74-n-term truncation variant domain like"/>
    <property type="match status" value="1"/>
</dbReference>
<dbReference type="GO" id="GO:0012505">
    <property type="term" value="C:endomembrane system"/>
    <property type="evidence" value="ECO:0007669"/>
    <property type="project" value="UniProtKB-ARBA"/>
</dbReference>
<evidence type="ECO:0000256" key="3">
    <source>
        <dbReference type="ARBA" id="ARBA00023121"/>
    </source>
</evidence>
<comment type="caution">
    <text evidence="5">The sequence shown here is derived from an EMBL/GenBank/DDBJ whole genome shotgun (WGS) entry which is preliminary data.</text>
</comment>
<dbReference type="OrthoDB" id="7628567at2"/>
<evidence type="ECO:0000256" key="2">
    <source>
        <dbReference type="ARBA" id="ARBA00023034"/>
    </source>
</evidence>
<keyword evidence="4" id="KW-0472">Membrane</keyword>
<name>A0A371RGW4_9PROT</name>
<dbReference type="GO" id="GO:0043001">
    <property type="term" value="P:Golgi to plasma membrane protein transport"/>
    <property type="evidence" value="ECO:0007669"/>
    <property type="project" value="TreeGrafter"/>
</dbReference>
<dbReference type="EMBL" id="QUQO01000001">
    <property type="protein sequence ID" value="RFB04672.1"/>
    <property type="molecule type" value="Genomic_DNA"/>
</dbReference>
<dbReference type="Proteomes" id="UP000264589">
    <property type="component" value="Unassembled WGS sequence"/>
</dbReference>
<organism evidence="5 6">
    <name type="scientific">Parvularcula marina</name>
    <dbReference type="NCBI Taxonomy" id="2292771"/>
    <lineage>
        <taxon>Bacteria</taxon>
        <taxon>Pseudomonadati</taxon>
        <taxon>Pseudomonadota</taxon>
        <taxon>Alphaproteobacteria</taxon>
        <taxon>Parvularculales</taxon>
        <taxon>Parvularculaceae</taxon>
        <taxon>Parvularcula</taxon>
    </lineage>
</organism>
<dbReference type="PANTHER" id="PTHR12704:SF2">
    <property type="entry name" value="GOLGI PHOSPHOPROTEIN 3 HOMOLOG SAURON"/>
    <property type="match status" value="1"/>
</dbReference>
<dbReference type="GO" id="GO:0048194">
    <property type="term" value="P:Golgi vesicle budding"/>
    <property type="evidence" value="ECO:0007669"/>
    <property type="project" value="TreeGrafter"/>
</dbReference>
<gene>
    <name evidence="5" type="ORF">DX908_04890</name>
</gene>
<protein>
    <submittedName>
        <fullName evidence="5">GPP34 family phosphoprotein</fullName>
    </submittedName>
</protein>
<dbReference type="InParanoid" id="A0A371RGW4"/>
<dbReference type="AlphaFoldDB" id="A0A371RGW4"/>
<evidence type="ECO:0000313" key="6">
    <source>
        <dbReference type="Proteomes" id="UP000264589"/>
    </source>
</evidence>
<evidence type="ECO:0000256" key="1">
    <source>
        <dbReference type="ARBA" id="ARBA00004255"/>
    </source>
</evidence>
<proteinExistence type="predicted"/>
<dbReference type="GO" id="GO:0005829">
    <property type="term" value="C:cytosol"/>
    <property type="evidence" value="ECO:0007669"/>
    <property type="project" value="TreeGrafter"/>
</dbReference>
<accession>A0A371RGW4</accession>
<reference evidence="5 6" key="1">
    <citation type="submission" date="2018-08" db="EMBL/GenBank/DDBJ databases">
        <title>Parvularcula sp. SM1705, isolated from surface water of the South Sea China.</title>
        <authorList>
            <person name="Sun L."/>
        </authorList>
    </citation>
    <scope>NUCLEOTIDE SEQUENCE [LARGE SCALE GENOMIC DNA]</scope>
    <source>
        <strain evidence="5 6">SM1705</strain>
    </source>
</reference>
<dbReference type="PANTHER" id="PTHR12704">
    <property type="entry name" value="TRANS-GOLGI PROTEIN GMX33"/>
    <property type="match status" value="1"/>
</dbReference>
<keyword evidence="3" id="KW-0446">Lipid-binding</keyword>
<dbReference type="GO" id="GO:0070273">
    <property type="term" value="F:phosphatidylinositol-4-phosphate binding"/>
    <property type="evidence" value="ECO:0007669"/>
    <property type="project" value="InterPro"/>
</dbReference>
<dbReference type="GO" id="GO:0007030">
    <property type="term" value="P:Golgi organization"/>
    <property type="evidence" value="ECO:0007669"/>
    <property type="project" value="TreeGrafter"/>
</dbReference>
<sequence length="227" mass="24910">MTIQDLTLAEGLLLLALKDDTGERTGSFVEYALAGSALAELVLRGVLAEAPDKPAHFILADDRPTGDRYLDDCLAVIKEKGVTSSPKKLIEKLAGKKHLTVPLYEGLINRGILHRQTKKVFFFFDRKVYPEADPTHEAALKAHLEEVMFGNSEVSARDTILVAFLQQTELLRRNFDKEKLKAHKARIKEIAEGEHLAATATVETIKAVRAALMTAIIVAAVIVPATS</sequence>
<keyword evidence="6" id="KW-1185">Reference proteome</keyword>
<dbReference type="GO" id="GO:0006890">
    <property type="term" value="P:retrograde vesicle-mediated transport, Golgi to endoplasmic reticulum"/>
    <property type="evidence" value="ECO:0007669"/>
    <property type="project" value="TreeGrafter"/>
</dbReference>
<dbReference type="RefSeq" id="WP_116391304.1">
    <property type="nucleotide sequence ID" value="NZ_QUQO01000001.1"/>
</dbReference>
<dbReference type="InterPro" id="IPR008628">
    <property type="entry name" value="GPP34-like"/>
</dbReference>
<keyword evidence="2" id="KW-0333">Golgi apparatus</keyword>
<comment type="subcellular location">
    <subcellularLocation>
        <location evidence="1">Golgi apparatus membrane</location>
        <topology evidence="1">Peripheral membrane protein</topology>
        <orientation evidence="1">Cytoplasmic side</orientation>
    </subcellularLocation>
</comment>
<dbReference type="Pfam" id="PF05719">
    <property type="entry name" value="GPP34"/>
    <property type="match status" value="1"/>
</dbReference>
<evidence type="ECO:0000256" key="4">
    <source>
        <dbReference type="ARBA" id="ARBA00023136"/>
    </source>
</evidence>
<dbReference type="InterPro" id="IPR038261">
    <property type="entry name" value="GPP34-like_sf"/>
</dbReference>
<evidence type="ECO:0000313" key="5">
    <source>
        <dbReference type="EMBL" id="RFB04672.1"/>
    </source>
</evidence>